<comment type="subunit">
    <text evidence="5">Sulfate-activating enzymes, NodP and NodQ, may be physically associated.</text>
</comment>
<dbReference type="InterPro" id="IPR044139">
    <property type="entry name" value="CysN_NoDQ_III"/>
</dbReference>
<dbReference type="SUPFAM" id="SSF50447">
    <property type="entry name" value="Translation proteins"/>
    <property type="match status" value="1"/>
</dbReference>
<keyword evidence="8 14" id="KW-0547">Nucleotide-binding</keyword>
<feature type="binding site" evidence="14">
    <location>
        <begin position="179"/>
        <end position="182"/>
    </location>
    <ligand>
        <name>GTP</name>
        <dbReference type="ChEBI" id="CHEBI:37565"/>
    </ligand>
</feature>
<reference evidence="18" key="1">
    <citation type="journal article" date="2019" name="Int. J. Syst. Evol. Microbiol.">
        <title>The Global Catalogue of Microorganisms (GCM) 10K type strain sequencing project: providing services to taxonomists for standard genome sequencing and annotation.</title>
        <authorList>
            <consortium name="The Broad Institute Genomics Platform"/>
            <consortium name="The Broad Institute Genome Sequencing Center for Infectious Disease"/>
            <person name="Wu L."/>
            <person name="Ma J."/>
        </authorList>
    </citation>
    <scope>NUCLEOTIDE SEQUENCE [LARGE SCALE GENOMIC DNA]</scope>
    <source>
        <strain evidence="18">CGMCC 1.6784</strain>
    </source>
</reference>
<dbReference type="NCBIfam" id="NF003478">
    <property type="entry name" value="PRK05124.1"/>
    <property type="match status" value="1"/>
</dbReference>
<comment type="function">
    <text evidence="2">APS kinase catalyzes the synthesis of activated sulfate.</text>
</comment>
<comment type="function">
    <text evidence="12">Proposed to provide activated sulfate for transfer to Nod factor. ATP sulfurylase may be the GTPase, regulating ATP sulfurylase activity.</text>
</comment>
<dbReference type="GO" id="GO:0016301">
    <property type="term" value="F:kinase activity"/>
    <property type="evidence" value="ECO:0007669"/>
    <property type="project" value="UniProtKB-KW"/>
</dbReference>
<comment type="function">
    <text evidence="15">Catalyzes the synthesis of activated sulfate.</text>
</comment>
<dbReference type="HAMAP" id="MF_00062">
    <property type="entry name" value="Sulf_adenylyltr_sub1"/>
    <property type="match status" value="1"/>
</dbReference>
<name>A0ABQ2JC51_9SPHN</name>
<feature type="binding site" evidence="14">
    <location>
        <begin position="45"/>
        <end position="52"/>
    </location>
    <ligand>
        <name>GTP</name>
        <dbReference type="ChEBI" id="CHEBI:37565"/>
    </ligand>
</feature>
<dbReference type="InterPro" id="IPR031157">
    <property type="entry name" value="G_TR_CS"/>
</dbReference>
<evidence type="ECO:0000313" key="17">
    <source>
        <dbReference type="EMBL" id="GGN44481.1"/>
    </source>
</evidence>
<dbReference type="EMBL" id="BMLK01000004">
    <property type="protein sequence ID" value="GGN44481.1"/>
    <property type="molecule type" value="Genomic_DNA"/>
</dbReference>
<evidence type="ECO:0000256" key="4">
    <source>
        <dbReference type="ARBA" id="ARBA00007237"/>
    </source>
</evidence>
<dbReference type="Pfam" id="PF01583">
    <property type="entry name" value="APS_kinase"/>
    <property type="match status" value="1"/>
</dbReference>
<evidence type="ECO:0000256" key="14">
    <source>
        <dbReference type="HAMAP-Rule" id="MF_00062"/>
    </source>
</evidence>
<dbReference type="InterPro" id="IPR059117">
    <property type="entry name" value="APS_kinase_dom"/>
</dbReference>
<dbReference type="InterPro" id="IPR004161">
    <property type="entry name" value="EFTu-like_2"/>
</dbReference>
<dbReference type="NCBIfam" id="TIGR00455">
    <property type="entry name" value="apsK"/>
    <property type="match status" value="1"/>
</dbReference>
<evidence type="ECO:0000259" key="16">
    <source>
        <dbReference type="PROSITE" id="PS51722"/>
    </source>
</evidence>
<dbReference type="InterPro" id="IPR000795">
    <property type="entry name" value="T_Tr_GTP-bd_dom"/>
</dbReference>
<keyword evidence="7 14" id="KW-0548">Nucleotidyltransferase</keyword>
<evidence type="ECO:0000256" key="1">
    <source>
        <dbReference type="ARBA" id="ARBA00001823"/>
    </source>
</evidence>
<dbReference type="Gene3D" id="3.40.50.300">
    <property type="entry name" value="P-loop containing nucleotide triphosphate hydrolases"/>
    <property type="match status" value="2"/>
</dbReference>
<comment type="similarity">
    <text evidence="4">In the N-terminal section; belongs to the TRAFAC class translation factor GTPase superfamily. Classic translation factor GTPase family. CysN/NodQ subfamily.</text>
</comment>
<dbReference type="Pfam" id="PF03144">
    <property type="entry name" value="GTP_EFTU_D2"/>
    <property type="match status" value="1"/>
</dbReference>
<evidence type="ECO:0000256" key="11">
    <source>
        <dbReference type="ARBA" id="ARBA00023268"/>
    </source>
</evidence>
<dbReference type="NCBIfam" id="NF003013">
    <property type="entry name" value="PRK03846.1"/>
    <property type="match status" value="1"/>
</dbReference>
<dbReference type="Pfam" id="PF22594">
    <property type="entry name" value="GTP-eEF1A_C"/>
    <property type="match status" value="1"/>
</dbReference>
<dbReference type="InterPro" id="IPR011779">
    <property type="entry name" value="SO4_adenylTrfase_lsu"/>
</dbReference>
<dbReference type="InterPro" id="IPR002891">
    <property type="entry name" value="APS"/>
</dbReference>
<dbReference type="InterPro" id="IPR044138">
    <property type="entry name" value="CysN_II"/>
</dbReference>
<protein>
    <recommendedName>
        <fullName evidence="14 15">Multifunctional fusion protein</fullName>
    </recommendedName>
    <domain>
        <recommendedName>
            <fullName evidence="14">Sulfate adenylyltransferase subunit 1</fullName>
            <ecNumber evidence="14">2.7.7.4</ecNumber>
        </recommendedName>
        <alternativeName>
            <fullName evidence="14">ATP-sulfurylase large subunit</fullName>
        </alternativeName>
        <alternativeName>
            <fullName evidence="14">Sulfate adenylate transferase</fullName>
            <shortName evidence="14">SAT</shortName>
        </alternativeName>
    </domain>
    <domain>
        <recommendedName>
            <fullName evidence="15">Adenylyl-sulfate kinase</fullName>
            <ecNumber evidence="15">2.7.1.25</ecNumber>
        </recommendedName>
        <alternativeName>
            <fullName evidence="15">APS kinase</fullName>
        </alternativeName>
        <alternativeName>
            <fullName evidence="15">ATP adenosine-5'-phosphosulfate 3'-phosphotransferase</fullName>
        </alternativeName>
        <alternativeName>
            <fullName evidence="15">Adenosine-5'-phosphosulfate kinase</fullName>
        </alternativeName>
    </domain>
</protein>
<keyword evidence="15" id="KW-0597">Phosphoprotein</keyword>
<dbReference type="CDD" id="cd02027">
    <property type="entry name" value="APSK"/>
    <property type="match status" value="1"/>
</dbReference>
<dbReference type="CDD" id="cd04095">
    <property type="entry name" value="CysN_NoDQ_III"/>
    <property type="match status" value="1"/>
</dbReference>
<sequence length="645" mass="71253">MADTDIKTENDGEPKYVVDSLIAEDIDEYLKQHEHKTMLRFITCGSVDDGKSTLIGRLLYDSKMIFEDQLDALSADSKKVGTQGQEIDFALLVDGLAAEREQGITIDVAYRFFNTEKRKFIVADCPGHEQYTRNMVTGASSADLAVILIDARKGVLVQTRRHSYICHLLGVKNIVLAVNKMDLVDYKQEVFDKIVADYTEFANSIGIESFAAMPISGFKGDNITTPSDNTPWYKGPTLVDHLETVEVLSSADAEKPFRMPVQWVNRPNLDFRGFSGLVATGEVKPGDQIRVLPSGKTSTVSKIVTFDGELEQAVAGQSVTVCFEDEIDCSRGSVISVADNPPQTADQFEATIVWMADDAMVAGRAYWLKLGTQMVSATVQEPKYEVNVNTMEHLAAKTLELNSIGVAEISTDKQVVFEPYGENRALGGFILIDKMTNATVAAGMLNFSLRRSQNVHWQALDIGRKQHAALKNQAPAVLWFTGLSGSGKSTIANLVEKKLHRMNRHTFLLDGDNVRHGLNKDLGFTESDRIENIRRVGEVSKLMTDAGLIVITAFISPFQADREMVRSMLPEGEFFEVFIDTPLKVAESRDVKGLYKKARAGELKNFTGIDSPYEAPRSPEIRIDTTKLSPEEAATLIVDTLLGDA</sequence>
<evidence type="ECO:0000256" key="8">
    <source>
        <dbReference type="ARBA" id="ARBA00022741"/>
    </source>
</evidence>
<dbReference type="HAMAP" id="MF_00065">
    <property type="entry name" value="Adenylyl_sulf_kinase"/>
    <property type="match status" value="1"/>
</dbReference>
<keyword evidence="18" id="KW-1185">Reference proteome</keyword>
<evidence type="ECO:0000256" key="7">
    <source>
        <dbReference type="ARBA" id="ARBA00022695"/>
    </source>
</evidence>
<dbReference type="SUPFAM" id="SSF50465">
    <property type="entry name" value="EF-Tu/eEF-1alpha/eIF2-gamma C-terminal domain"/>
    <property type="match status" value="1"/>
</dbReference>
<evidence type="ECO:0000256" key="10">
    <source>
        <dbReference type="ARBA" id="ARBA00023134"/>
    </source>
</evidence>
<dbReference type="NCBIfam" id="NF004035">
    <property type="entry name" value="PRK05506.1"/>
    <property type="match status" value="1"/>
</dbReference>
<feature type="domain" description="Tr-type G" evidence="16">
    <location>
        <begin position="36"/>
        <end position="251"/>
    </location>
</feature>
<dbReference type="PANTHER" id="PTHR23115">
    <property type="entry name" value="TRANSLATION FACTOR"/>
    <property type="match status" value="1"/>
</dbReference>
<dbReference type="SUPFAM" id="SSF52540">
    <property type="entry name" value="P-loop containing nucleoside triphosphate hydrolases"/>
    <property type="match status" value="2"/>
</dbReference>
<evidence type="ECO:0000256" key="3">
    <source>
        <dbReference type="ARBA" id="ARBA00005438"/>
    </source>
</evidence>
<comment type="subunit">
    <text evidence="14">Heterodimer composed of CysD, the smaller subunit, and CysN.</text>
</comment>
<dbReference type="Pfam" id="PF00009">
    <property type="entry name" value="GTP_EFTU"/>
    <property type="match status" value="1"/>
</dbReference>
<dbReference type="InterPro" id="IPR027417">
    <property type="entry name" value="P-loop_NTPase"/>
</dbReference>
<comment type="function">
    <text evidence="14">With CysD forms the ATP sulfurylase (ATPS) that catalyzes the adenylation of sulfate producing adenosine 5'-phosphosulfate (APS) and diphosphate, the first enzymatic step in sulfur assimilation pathway. APS synthesis involves the formation of a high-energy phosphoric-sulfuric acid anhydride bond driven by GTP hydrolysis by CysN coupled to ATP hydrolysis by CysD.</text>
</comment>
<evidence type="ECO:0000256" key="5">
    <source>
        <dbReference type="ARBA" id="ARBA00011760"/>
    </source>
</evidence>
<comment type="pathway">
    <text evidence="15">Sulfur metabolism; hydrogen sulfide biosynthesis; sulfite from sulfate: step 2/3.</text>
</comment>
<proteinExistence type="inferred from homology"/>
<comment type="caution">
    <text evidence="17">The sequence shown here is derived from an EMBL/GenBank/DDBJ whole genome shotgun (WGS) entry which is preliminary data.</text>
</comment>
<dbReference type="PROSITE" id="PS00301">
    <property type="entry name" value="G_TR_1"/>
    <property type="match status" value="1"/>
</dbReference>
<evidence type="ECO:0000256" key="6">
    <source>
        <dbReference type="ARBA" id="ARBA00022679"/>
    </source>
</evidence>
<dbReference type="Proteomes" id="UP000605099">
    <property type="component" value="Unassembled WGS sequence"/>
</dbReference>
<dbReference type="InterPro" id="IPR009000">
    <property type="entry name" value="Transl_B-barrel_sf"/>
</dbReference>
<comment type="similarity">
    <text evidence="15">Belongs to the APS kinase family.</text>
</comment>
<dbReference type="EC" id="2.7.7.4" evidence="14"/>
<evidence type="ECO:0000256" key="12">
    <source>
        <dbReference type="ARBA" id="ARBA00024872"/>
    </source>
</evidence>
<dbReference type="Gene3D" id="2.40.30.10">
    <property type="entry name" value="Translation factors"/>
    <property type="match status" value="2"/>
</dbReference>
<accession>A0ABQ2JC51</accession>
<comment type="similarity">
    <text evidence="14">Belongs to the TRAFAC class translation factor GTPase superfamily. Classic translation factor GTPase family. CysN/NodQ subfamily.</text>
</comment>
<keyword evidence="11" id="KW-0511">Multifunctional enzyme</keyword>
<dbReference type="InterPro" id="IPR054696">
    <property type="entry name" value="GTP-eEF1A_C"/>
</dbReference>
<evidence type="ECO:0000313" key="18">
    <source>
        <dbReference type="Proteomes" id="UP000605099"/>
    </source>
</evidence>
<dbReference type="InterPro" id="IPR009001">
    <property type="entry name" value="Transl_elong_EF1A/Init_IF2_C"/>
</dbReference>
<keyword evidence="10 14" id="KW-0342">GTP-binding</keyword>
<dbReference type="EC" id="2.7.1.25" evidence="15"/>
<feature type="binding site" evidence="15">
    <location>
        <begin position="482"/>
        <end position="489"/>
    </location>
    <ligand>
        <name>ATP</name>
        <dbReference type="ChEBI" id="CHEBI:30616"/>
    </ligand>
</feature>
<feature type="active site" description="Phosphoserine intermediate" evidence="15">
    <location>
        <position position="556"/>
    </location>
</feature>
<dbReference type="RefSeq" id="WP_188818557.1">
    <property type="nucleotide sequence ID" value="NZ_BMLK01000004.1"/>
</dbReference>
<dbReference type="InterPro" id="IPR041757">
    <property type="entry name" value="CysN_GTP-bd"/>
</dbReference>
<dbReference type="CDD" id="cd04166">
    <property type="entry name" value="CysN_ATPS"/>
    <property type="match status" value="1"/>
</dbReference>
<feature type="binding site" evidence="14">
    <location>
        <begin position="124"/>
        <end position="128"/>
    </location>
    <ligand>
        <name>GTP</name>
        <dbReference type="ChEBI" id="CHEBI:37565"/>
    </ligand>
</feature>
<evidence type="ECO:0000256" key="13">
    <source>
        <dbReference type="ARBA" id="ARBA00049370"/>
    </source>
</evidence>
<comment type="pathway">
    <text evidence="14">Sulfur metabolism; hydrogen sulfide biosynthesis; sulfite from sulfate: step 1/3.</text>
</comment>
<evidence type="ECO:0000256" key="2">
    <source>
        <dbReference type="ARBA" id="ARBA00002357"/>
    </source>
</evidence>
<gene>
    <name evidence="14" type="primary">cysN</name>
    <name evidence="15" type="synonym">cysC</name>
    <name evidence="17" type="ORF">GCM10011349_09560</name>
</gene>
<dbReference type="PROSITE" id="PS51722">
    <property type="entry name" value="G_TR_2"/>
    <property type="match status" value="1"/>
</dbReference>
<keyword evidence="9 14" id="KW-0067">ATP-binding</keyword>
<evidence type="ECO:0000256" key="9">
    <source>
        <dbReference type="ARBA" id="ARBA00022840"/>
    </source>
</evidence>
<keyword evidence="6 14" id="KW-0808">Transferase</keyword>
<comment type="similarity">
    <text evidence="3">In the C-terminal section; belongs to the APS kinase family.</text>
</comment>
<dbReference type="CDD" id="cd03695">
    <property type="entry name" value="CysN_NodQ_II"/>
    <property type="match status" value="1"/>
</dbReference>
<organism evidence="17 18">
    <name type="scientific">Novosphingobium indicum</name>
    <dbReference type="NCBI Taxonomy" id="462949"/>
    <lineage>
        <taxon>Bacteria</taxon>
        <taxon>Pseudomonadati</taxon>
        <taxon>Pseudomonadota</taxon>
        <taxon>Alphaproteobacteria</taxon>
        <taxon>Sphingomonadales</taxon>
        <taxon>Sphingomonadaceae</taxon>
        <taxon>Novosphingobium</taxon>
    </lineage>
</organism>
<keyword evidence="15 17" id="KW-0418">Kinase</keyword>
<comment type="catalytic activity">
    <reaction evidence="13 14">
        <text>sulfate + ATP + H(+) = adenosine 5'-phosphosulfate + diphosphate</text>
        <dbReference type="Rhea" id="RHEA:18133"/>
        <dbReference type="ChEBI" id="CHEBI:15378"/>
        <dbReference type="ChEBI" id="CHEBI:16189"/>
        <dbReference type="ChEBI" id="CHEBI:30616"/>
        <dbReference type="ChEBI" id="CHEBI:33019"/>
        <dbReference type="ChEBI" id="CHEBI:58243"/>
        <dbReference type="EC" id="2.7.7.4"/>
    </reaction>
</comment>
<evidence type="ECO:0000256" key="15">
    <source>
        <dbReference type="HAMAP-Rule" id="MF_00065"/>
    </source>
</evidence>
<dbReference type="PRINTS" id="PR00315">
    <property type="entry name" value="ELONGATNFCT"/>
</dbReference>
<comment type="catalytic activity">
    <reaction evidence="1 15">
        <text>adenosine 5'-phosphosulfate + ATP = 3'-phosphoadenylyl sulfate + ADP + H(+)</text>
        <dbReference type="Rhea" id="RHEA:24152"/>
        <dbReference type="ChEBI" id="CHEBI:15378"/>
        <dbReference type="ChEBI" id="CHEBI:30616"/>
        <dbReference type="ChEBI" id="CHEBI:58243"/>
        <dbReference type="ChEBI" id="CHEBI:58339"/>
        <dbReference type="ChEBI" id="CHEBI:456216"/>
        <dbReference type="EC" id="2.7.1.25"/>
    </reaction>
</comment>
<dbReference type="NCBIfam" id="TIGR02034">
    <property type="entry name" value="CysN"/>
    <property type="match status" value="1"/>
</dbReference>
<dbReference type="InterPro" id="IPR050100">
    <property type="entry name" value="TRAFAC_GTPase_members"/>
</dbReference>